<dbReference type="EMBL" id="CM023481">
    <property type="protein sequence ID" value="KAH6947820.1"/>
    <property type="molecule type" value="Genomic_DNA"/>
</dbReference>
<reference evidence="1" key="1">
    <citation type="submission" date="2020-05" db="EMBL/GenBank/DDBJ databases">
        <title>Large-scale comparative analyses of tick genomes elucidate their genetic diversity and vector capacities.</title>
        <authorList>
            <person name="Jia N."/>
            <person name="Wang J."/>
            <person name="Shi W."/>
            <person name="Du L."/>
            <person name="Sun Y."/>
            <person name="Zhan W."/>
            <person name="Jiang J."/>
            <person name="Wang Q."/>
            <person name="Zhang B."/>
            <person name="Ji P."/>
            <person name="Sakyi L.B."/>
            <person name="Cui X."/>
            <person name="Yuan T."/>
            <person name="Jiang B."/>
            <person name="Yang W."/>
            <person name="Lam T.T.-Y."/>
            <person name="Chang Q."/>
            <person name="Ding S."/>
            <person name="Wang X."/>
            <person name="Zhu J."/>
            <person name="Ruan X."/>
            <person name="Zhao L."/>
            <person name="Wei J."/>
            <person name="Que T."/>
            <person name="Du C."/>
            <person name="Cheng J."/>
            <person name="Dai P."/>
            <person name="Han X."/>
            <person name="Huang E."/>
            <person name="Gao Y."/>
            <person name="Liu J."/>
            <person name="Shao H."/>
            <person name="Ye R."/>
            <person name="Li L."/>
            <person name="Wei W."/>
            <person name="Wang X."/>
            <person name="Wang C."/>
            <person name="Yang T."/>
            <person name="Huo Q."/>
            <person name="Li W."/>
            <person name="Guo W."/>
            <person name="Chen H."/>
            <person name="Zhou L."/>
            <person name="Ni X."/>
            <person name="Tian J."/>
            <person name="Zhou Y."/>
            <person name="Sheng Y."/>
            <person name="Liu T."/>
            <person name="Pan Y."/>
            <person name="Xia L."/>
            <person name="Li J."/>
            <person name="Zhao F."/>
            <person name="Cao W."/>
        </authorList>
    </citation>
    <scope>NUCLEOTIDE SEQUENCE</scope>
    <source>
        <strain evidence="1">Hyas-2018</strain>
    </source>
</reference>
<keyword evidence="2" id="KW-1185">Reference proteome</keyword>
<name>A0ACB7TLY8_HYAAI</name>
<dbReference type="Proteomes" id="UP000821845">
    <property type="component" value="Chromosome 1"/>
</dbReference>
<organism evidence="1 2">
    <name type="scientific">Hyalomma asiaticum</name>
    <name type="common">Tick</name>
    <dbReference type="NCBI Taxonomy" id="266040"/>
    <lineage>
        <taxon>Eukaryota</taxon>
        <taxon>Metazoa</taxon>
        <taxon>Ecdysozoa</taxon>
        <taxon>Arthropoda</taxon>
        <taxon>Chelicerata</taxon>
        <taxon>Arachnida</taxon>
        <taxon>Acari</taxon>
        <taxon>Parasitiformes</taxon>
        <taxon>Ixodida</taxon>
        <taxon>Ixodoidea</taxon>
        <taxon>Ixodidae</taxon>
        <taxon>Hyalomminae</taxon>
        <taxon>Hyalomma</taxon>
    </lineage>
</organism>
<gene>
    <name evidence="1" type="ORF">HPB50_021549</name>
</gene>
<evidence type="ECO:0000313" key="2">
    <source>
        <dbReference type="Proteomes" id="UP000821845"/>
    </source>
</evidence>
<accession>A0ACB7TLY8</accession>
<evidence type="ECO:0000313" key="1">
    <source>
        <dbReference type="EMBL" id="KAH6947820.1"/>
    </source>
</evidence>
<proteinExistence type="predicted"/>
<comment type="caution">
    <text evidence="1">The sequence shown here is derived from an EMBL/GenBank/DDBJ whole genome shotgun (WGS) entry which is preliminary data.</text>
</comment>
<protein>
    <submittedName>
        <fullName evidence="1">Uncharacterized protein</fullName>
    </submittedName>
</protein>
<sequence>MGDKIRRKLDKALKRTAALYSSFGKGHKSCPPPLLLLRLNVDVLEATWSVPYPLFRQVQLMLRSLFTPKRLFFIIPCIDTYCKVDLRTVSFDVPPQEARLQAGQEMYRRRVFFALGRRNIRTATHDKCAQGLECRNRIPRAYIESFEEDLFERK</sequence>